<evidence type="ECO:0000256" key="1">
    <source>
        <dbReference type="SAM" id="MobiDB-lite"/>
    </source>
</evidence>
<name>A0A1Y2B9U3_9FUNG</name>
<dbReference type="Proteomes" id="UP000193642">
    <property type="component" value="Unassembled WGS sequence"/>
</dbReference>
<protein>
    <submittedName>
        <fullName evidence="2">Uncharacterized protein</fullName>
    </submittedName>
</protein>
<feature type="compositionally biased region" description="Polar residues" evidence="1">
    <location>
        <begin position="8"/>
        <end position="20"/>
    </location>
</feature>
<evidence type="ECO:0000313" key="2">
    <source>
        <dbReference type="EMBL" id="ORY31534.1"/>
    </source>
</evidence>
<comment type="caution">
    <text evidence="2">The sequence shown here is derived from an EMBL/GenBank/DDBJ whole genome shotgun (WGS) entry which is preliminary data.</text>
</comment>
<dbReference type="AlphaFoldDB" id="A0A1Y2B9U3"/>
<evidence type="ECO:0000313" key="3">
    <source>
        <dbReference type="Proteomes" id="UP000193642"/>
    </source>
</evidence>
<reference evidence="2 3" key="1">
    <citation type="submission" date="2016-07" db="EMBL/GenBank/DDBJ databases">
        <title>Pervasive Adenine N6-methylation of Active Genes in Fungi.</title>
        <authorList>
            <consortium name="DOE Joint Genome Institute"/>
            <person name="Mondo S.J."/>
            <person name="Dannebaum R.O."/>
            <person name="Kuo R.C."/>
            <person name="Labutti K."/>
            <person name="Haridas S."/>
            <person name="Kuo A."/>
            <person name="Salamov A."/>
            <person name="Ahrendt S.R."/>
            <person name="Lipzen A."/>
            <person name="Sullivan W."/>
            <person name="Andreopoulos W.B."/>
            <person name="Clum A."/>
            <person name="Lindquist E."/>
            <person name="Daum C."/>
            <person name="Ramamoorthy G.K."/>
            <person name="Gryganskyi A."/>
            <person name="Culley D."/>
            <person name="Magnuson J.K."/>
            <person name="James T.Y."/>
            <person name="O'Malley M.A."/>
            <person name="Stajich J.E."/>
            <person name="Spatafora J.W."/>
            <person name="Visel A."/>
            <person name="Grigoriev I.V."/>
        </authorList>
    </citation>
    <scope>NUCLEOTIDE SEQUENCE [LARGE SCALE GENOMIC DNA]</scope>
    <source>
        <strain evidence="2 3">JEL800</strain>
    </source>
</reference>
<dbReference type="EMBL" id="MCGO01000076">
    <property type="protein sequence ID" value="ORY31534.1"/>
    <property type="molecule type" value="Genomic_DNA"/>
</dbReference>
<proteinExistence type="predicted"/>
<feature type="region of interest" description="Disordered" evidence="1">
    <location>
        <begin position="1"/>
        <end position="24"/>
    </location>
</feature>
<keyword evidence="3" id="KW-1185">Reference proteome</keyword>
<dbReference type="STRING" id="329046.A0A1Y2B9U3"/>
<sequence>MLYPWRNTPPTTKTLSTASDEWNAESLSEDDLPDFKTKPVVPLIIDSTLNDTSQHVGLICPKWESYDKRLQLQKDFSENCTTLASLSPDFSIKLCESPRFCGQGYFLVSRTNKTTCTTLLQTNISHNPVTNRYLKETVGSDAFQVTFNGPQRETPALWKHLGSCEYKLPFRLTNPGRYTVALVHTYDGFKAVDEVVEDVWPRPVYTHLLGKGFEVDVCTGCPVYTAAGLAKDGGVRVCGRRETLKGVYLRMTNETERERVRFKMYGVPYIWEPLGCRLDQTFELNANKSCHGRTPRKILGIGDSQVRLLMWALNRRLSGSRVPMNQTSRTYMELRASHKGASKTGGTDLVVIPHEHLDVFIDVIGYRWFDAKLKATGTEKLLLPFDTVVFTLAHWPSSGVEMGGHFSLERYVDLIEHIANSMERINQRRVLVHKKKPIHFIWMGVNAFTIKAEGKESLYDAQRIDWRTNYRLKVWSEYAERVFRRKGMSIMNSFDATLPWAQNSIDGGHFHGTPAMDAQVDELLHKLNICNVEDD</sequence>
<gene>
    <name evidence="2" type="ORF">BCR33DRAFT_856901</name>
</gene>
<organism evidence="2 3">
    <name type="scientific">Rhizoclosmatium globosum</name>
    <dbReference type="NCBI Taxonomy" id="329046"/>
    <lineage>
        <taxon>Eukaryota</taxon>
        <taxon>Fungi</taxon>
        <taxon>Fungi incertae sedis</taxon>
        <taxon>Chytridiomycota</taxon>
        <taxon>Chytridiomycota incertae sedis</taxon>
        <taxon>Chytridiomycetes</taxon>
        <taxon>Chytridiales</taxon>
        <taxon>Chytriomycetaceae</taxon>
        <taxon>Rhizoclosmatium</taxon>
    </lineage>
</organism>
<accession>A0A1Y2B9U3</accession>
<dbReference type="OrthoDB" id="3176531at2759"/>